<dbReference type="AlphaFoldDB" id="A0A0H4T795"/>
<feature type="domain" description="YqgF/RNase H-like" evidence="6">
    <location>
        <begin position="1"/>
        <end position="103"/>
    </location>
</feature>
<dbReference type="Pfam" id="PF03652">
    <property type="entry name" value="RuvX"/>
    <property type="match status" value="1"/>
</dbReference>
<name>A0A0H4T795_9BACT</name>
<dbReference type="CDD" id="cd16964">
    <property type="entry name" value="YqgF"/>
    <property type="match status" value="1"/>
</dbReference>
<proteinExistence type="inferred from homology"/>
<accession>A0A0H4T795</accession>
<evidence type="ECO:0000259" key="6">
    <source>
        <dbReference type="SMART" id="SM00732"/>
    </source>
</evidence>
<keyword evidence="1 5" id="KW-0963">Cytoplasm</keyword>
<dbReference type="InterPro" id="IPR005227">
    <property type="entry name" value="YqgF"/>
</dbReference>
<evidence type="ECO:0000256" key="5">
    <source>
        <dbReference type="HAMAP-Rule" id="MF_00651"/>
    </source>
</evidence>
<dbReference type="GO" id="GO:0005829">
    <property type="term" value="C:cytosol"/>
    <property type="evidence" value="ECO:0007669"/>
    <property type="project" value="TreeGrafter"/>
</dbReference>
<dbReference type="SMART" id="SM00732">
    <property type="entry name" value="YqgFc"/>
    <property type="match status" value="1"/>
</dbReference>
<keyword evidence="3 5" id="KW-0540">Nuclease</keyword>
<dbReference type="InterPro" id="IPR012337">
    <property type="entry name" value="RNaseH-like_sf"/>
</dbReference>
<sequence>MIILGIDYGKSKIGFAISESKIAEPYRVVKIKSMEDAIEKVKEVVSSFAKASEDKQVEQVEQVVIGDSEGRMAEETKEFGRKLGEKLNIPVIFQDETLTTQEAQRLSIEAGIKRKKRKALEDAYSAALILQAYLDNL</sequence>
<dbReference type="InterPro" id="IPR006641">
    <property type="entry name" value="YqgF/RNaseH-like_dom"/>
</dbReference>
<dbReference type="GO" id="GO:0016788">
    <property type="term" value="F:hydrolase activity, acting on ester bonds"/>
    <property type="evidence" value="ECO:0007669"/>
    <property type="project" value="UniProtKB-UniRule"/>
</dbReference>
<evidence type="ECO:0000256" key="1">
    <source>
        <dbReference type="ARBA" id="ARBA00022490"/>
    </source>
</evidence>
<dbReference type="Gene3D" id="3.30.420.140">
    <property type="entry name" value="YqgF/RNase H-like domain"/>
    <property type="match status" value="1"/>
</dbReference>
<dbReference type="PANTHER" id="PTHR33317:SF4">
    <property type="entry name" value="POLYNUCLEOTIDYL TRANSFERASE, RIBONUCLEASE H-LIKE SUPERFAMILY PROTEIN"/>
    <property type="match status" value="1"/>
</dbReference>
<dbReference type="EC" id="3.1.-.-" evidence="5"/>
<dbReference type="SUPFAM" id="SSF53098">
    <property type="entry name" value="Ribonuclease H-like"/>
    <property type="match status" value="1"/>
</dbReference>
<evidence type="ECO:0000256" key="4">
    <source>
        <dbReference type="ARBA" id="ARBA00022801"/>
    </source>
</evidence>
<dbReference type="GO" id="GO:0004518">
    <property type="term" value="F:nuclease activity"/>
    <property type="evidence" value="ECO:0007669"/>
    <property type="project" value="UniProtKB-KW"/>
</dbReference>
<dbReference type="PANTHER" id="PTHR33317">
    <property type="entry name" value="POLYNUCLEOTIDYL TRANSFERASE, RIBONUCLEASE H-LIKE SUPERFAMILY PROTEIN"/>
    <property type="match status" value="1"/>
</dbReference>
<reference evidence="7" key="1">
    <citation type="journal article" date="2015" name="ISME J.">
        <title>Aquifer environment selects for microbial species cohorts in sediment and groundwater.</title>
        <authorList>
            <person name="Hug L.A."/>
            <person name="Thomas B.C."/>
            <person name="Brown C.T."/>
            <person name="Frischkorn K.R."/>
            <person name="Williams K.H."/>
            <person name="Tringe S.G."/>
            <person name="Banfield J.F."/>
        </authorList>
    </citation>
    <scope>NUCLEOTIDE SEQUENCE</scope>
</reference>
<comment type="similarity">
    <text evidence="5">Belongs to the YqgF HJR family.</text>
</comment>
<keyword evidence="2 5" id="KW-0690">Ribosome biogenesis</keyword>
<dbReference type="HAMAP" id="MF_00651">
    <property type="entry name" value="Nuclease_YqgF"/>
    <property type="match status" value="1"/>
</dbReference>
<dbReference type="InterPro" id="IPR037027">
    <property type="entry name" value="YqgF/RNaseH-like_dom_sf"/>
</dbReference>
<keyword evidence="4 5" id="KW-0378">Hydrolase</keyword>
<dbReference type="GO" id="GO:0000967">
    <property type="term" value="P:rRNA 5'-end processing"/>
    <property type="evidence" value="ECO:0007669"/>
    <property type="project" value="UniProtKB-UniRule"/>
</dbReference>
<dbReference type="NCBIfam" id="TIGR00250">
    <property type="entry name" value="RNAse_H_YqgF"/>
    <property type="match status" value="1"/>
</dbReference>
<comment type="subcellular location">
    <subcellularLocation>
        <location evidence="5">Cytoplasm</location>
    </subcellularLocation>
</comment>
<evidence type="ECO:0000256" key="2">
    <source>
        <dbReference type="ARBA" id="ARBA00022517"/>
    </source>
</evidence>
<comment type="function">
    <text evidence="5">Could be a nuclease involved in processing of the 5'-end of pre-16S rRNA.</text>
</comment>
<organism evidence="7">
    <name type="scientific">uncultured Microgenomates bacterium Rifle_16ft_4_minimus_37633</name>
    <dbReference type="NCBI Taxonomy" id="1665114"/>
    <lineage>
        <taxon>Bacteria</taxon>
        <taxon>Candidatus Microgenomatota</taxon>
        <taxon>environmental samples</taxon>
    </lineage>
</organism>
<dbReference type="EMBL" id="KT006999">
    <property type="protein sequence ID" value="AKQ02312.1"/>
    <property type="molecule type" value="Genomic_DNA"/>
</dbReference>
<protein>
    <recommendedName>
        <fullName evidence="5">Putative pre-16S rRNA nuclease</fullName>
        <ecNumber evidence="5">3.1.-.-</ecNumber>
    </recommendedName>
</protein>
<evidence type="ECO:0000256" key="3">
    <source>
        <dbReference type="ARBA" id="ARBA00022722"/>
    </source>
</evidence>
<evidence type="ECO:0000313" key="7">
    <source>
        <dbReference type="EMBL" id="AKQ02312.1"/>
    </source>
</evidence>